<sequence>MIRVVAPEAPLREVVLFEIQGKVLIPQNVLNEARQRQIEKRSNTKQIGPCEAVQHLSGGKRMRDDSDEGSVTHNHCEMGEEDCGPLELSFGRVVADQINSSRCSLHIGRIAVDGSHGRYKEPRLVLRRCQAADSPTTGVAEVEGGRRSSVEVPSRTEQEVCIEKPCLLQEWLSRHPEELLLSTAVETATCSSKVYELVGIVEHYVHLNSKPQRKPL</sequence>
<dbReference type="InterPro" id="IPR018607">
    <property type="entry name" value="Ctf8"/>
</dbReference>
<name>G0TZ04_TRYVY</name>
<dbReference type="GO" id="GO:0007064">
    <property type="term" value="P:mitotic sister chromatid cohesion"/>
    <property type="evidence" value="ECO:0007669"/>
    <property type="project" value="InterPro"/>
</dbReference>
<organism evidence="1">
    <name type="scientific">Trypanosoma vivax (strain Y486)</name>
    <dbReference type="NCBI Taxonomy" id="1055687"/>
    <lineage>
        <taxon>Eukaryota</taxon>
        <taxon>Discoba</taxon>
        <taxon>Euglenozoa</taxon>
        <taxon>Kinetoplastea</taxon>
        <taxon>Metakinetoplastina</taxon>
        <taxon>Trypanosomatida</taxon>
        <taxon>Trypanosomatidae</taxon>
        <taxon>Trypanosoma</taxon>
        <taxon>Duttonella</taxon>
    </lineage>
</organism>
<accession>G0TZ04</accession>
<reference evidence="1" key="1">
    <citation type="journal article" date="2012" name="Proc. Natl. Acad. Sci. U.S.A.">
        <title>Antigenic diversity is generated by distinct evolutionary mechanisms in African trypanosome species.</title>
        <authorList>
            <person name="Jackson A.P."/>
            <person name="Berry A."/>
            <person name="Aslett M."/>
            <person name="Allison H.C."/>
            <person name="Burton P."/>
            <person name="Vavrova-Anderson J."/>
            <person name="Brown R."/>
            <person name="Browne H."/>
            <person name="Corton N."/>
            <person name="Hauser H."/>
            <person name="Gamble J."/>
            <person name="Gilderthorp R."/>
            <person name="Marcello L."/>
            <person name="McQuillan J."/>
            <person name="Otto T.D."/>
            <person name="Quail M.A."/>
            <person name="Sanders M.J."/>
            <person name="van Tonder A."/>
            <person name="Ginger M.L."/>
            <person name="Field M.C."/>
            <person name="Barry J.D."/>
            <person name="Hertz-Fowler C."/>
            <person name="Berriman M."/>
        </authorList>
    </citation>
    <scope>NUCLEOTIDE SEQUENCE</scope>
    <source>
        <strain evidence="1">Y486</strain>
    </source>
</reference>
<dbReference type="AlphaFoldDB" id="G0TZ04"/>
<protein>
    <submittedName>
        <fullName evidence="1">Uncharacterized protein</fullName>
    </submittedName>
</protein>
<dbReference type="GO" id="GO:0031390">
    <property type="term" value="C:Ctf18 RFC-like complex"/>
    <property type="evidence" value="ECO:0007669"/>
    <property type="project" value="InterPro"/>
</dbReference>
<dbReference type="Pfam" id="PF09696">
    <property type="entry name" value="Ctf8"/>
    <property type="match status" value="1"/>
</dbReference>
<proteinExistence type="predicted"/>
<dbReference type="OMA" id="GAVACEY"/>
<gene>
    <name evidence="1" type="ORF">TVY486_0705340</name>
</gene>
<dbReference type="EMBL" id="HE573023">
    <property type="protein sequence ID" value="CCC49207.1"/>
    <property type="molecule type" value="Genomic_DNA"/>
</dbReference>
<evidence type="ECO:0000313" key="1">
    <source>
        <dbReference type="EMBL" id="CCC49207.1"/>
    </source>
</evidence>
<dbReference type="VEuPathDB" id="TriTrypDB:TvY486_0705340"/>